<evidence type="ECO:0000313" key="1">
    <source>
        <dbReference type="EMBL" id="QHU21952.1"/>
    </source>
</evidence>
<organism evidence="1">
    <name type="scientific">viral metagenome</name>
    <dbReference type="NCBI Taxonomy" id="1070528"/>
    <lineage>
        <taxon>unclassified sequences</taxon>
        <taxon>metagenomes</taxon>
        <taxon>organismal metagenomes</taxon>
    </lineage>
</organism>
<protein>
    <submittedName>
        <fullName evidence="1">Uncharacterized protein</fullName>
    </submittedName>
</protein>
<dbReference type="EMBL" id="MN740993">
    <property type="protein sequence ID" value="QHU21952.1"/>
    <property type="molecule type" value="Genomic_DNA"/>
</dbReference>
<name>A0A6C0KVE2_9ZZZZ</name>
<proteinExistence type="predicted"/>
<dbReference type="AlphaFoldDB" id="A0A6C0KVE2"/>
<reference evidence="1" key="1">
    <citation type="journal article" date="2020" name="Nature">
        <title>Giant virus diversity and host interactions through global metagenomics.</title>
        <authorList>
            <person name="Schulz F."/>
            <person name="Roux S."/>
            <person name="Paez-Espino D."/>
            <person name="Jungbluth S."/>
            <person name="Walsh D.A."/>
            <person name="Denef V.J."/>
            <person name="McMahon K.D."/>
            <person name="Konstantinidis K.T."/>
            <person name="Eloe-Fadrosh E.A."/>
            <person name="Kyrpides N.C."/>
            <person name="Woyke T."/>
        </authorList>
    </citation>
    <scope>NUCLEOTIDE SEQUENCE</scope>
    <source>
        <strain evidence="1">GVMAG-S-3300013286-35</strain>
    </source>
</reference>
<accession>A0A6C0KVE2</accession>
<sequence length="615" mass="68374">MGAGQSSQKANSTTPQVSANTERVELFSLIFMRLLNNTDILDIKALTKGPGACGDYVILLTGELDKEFSKIKMANPRSGSGIEEFLFQKSKTVTTESPADQAMCRSLAIFYMRALQLVSALTLSIYTPPDLVSRMRNRVLKEALGEQERAKPLDLQEKEKLSVKRQKWFLSFFNESDDTTVTMTGNPAVTYDKLTNMLTLTLDKLIYKVKLVIKDLDSYKISEEATINSDPKGIMDLWYWVELIDPNKGITVHRALLRRSRGMVRDVNSKQIDRNVRDNSLHRGGNAYIFENVAPKDDEDTPNDYTEDWPSKLSTFIRDSGVTATPVPTPRNNNSVMTRRAVRFGPSYGGARKTSKRKMRGGELDTLPPKYKQSYESLVRWSQAFGTWTEAAPASYREVLLYIAPSSPSSPATSYVCIDKWAGKSMRSVPPYAALESLYFNKDDGTPTPENTTKLADLVATFRALYQKNSPPPKLAANTSKLSNTFSDVYLPPVNSSINTLLCTWSTAQGEVMMKPAVAIVFQKARDSIVNLQKAYFENAFGILKRVFTTSTNPSGQTVVNFSDEIEKSGKGARATLEEVISQARGLIAAHYLKIEEIYLAAIAEAAALPQNPTP</sequence>